<evidence type="ECO:0000256" key="1">
    <source>
        <dbReference type="SAM" id="SignalP"/>
    </source>
</evidence>
<dbReference type="PROSITE" id="PS51257">
    <property type="entry name" value="PROKAR_LIPOPROTEIN"/>
    <property type="match status" value="1"/>
</dbReference>
<gene>
    <name evidence="2" type="ORF">RRG08_027407</name>
</gene>
<protein>
    <submittedName>
        <fullName evidence="2">Uncharacterized protein</fullName>
    </submittedName>
</protein>
<evidence type="ECO:0000313" key="3">
    <source>
        <dbReference type="Proteomes" id="UP001283361"/>
    </source>
</evidence>
<sequence>MAEKLFIFHALIFLLYTSLTSCLALEVTGDFSMEPVSAWSTLKRGSLVNFDLRVQISSDQSLDQLIFVLSGDTLEFDNETSPELVDWTLTDSTGAVYNKSSMDLAVEESIFVPLNNELGVAYKLNLTSGLVGTNWTLATQYYMVVRDTLVAGSILRGVLTVTAVWSAATTETTATSPCSRTLASNYATVPTGAVNVISDSPSNLPIMAEYTAQVLFSSSHPFSLDAEMEGYTSSEIISKEVRLTVQEMLVLVNTTRGITSDAVDSLQKTHASILSSLGSYQNDMGVLDLPVLAVDQQAALTVENVSGPELAVNFTVRVEDYSLLQDGDQWPVHLGMSFHGNAIWMGVILVTIEAPEVRVPVLLGSTTQTGQCAYDGKASVSLQTIVQHNASSSTGTAYNVTFNLYLPPYLQMTANSFTKPKENNITVTQEGTVISAEISRLTFSDPFVLHMTLSVDLSDVQVKEAKHRVVSYEVLYNDRWGNRTDIMTELAYLPLTVNKVCFKHLTWTTSSNCVCEHDGAKFDCGCCVGGACQCGEPRPHACAPCDEMWRCVQYKAGFEELTYLKSQNIRCDSYYLRRGRASAASCHRRVSGKPDQYIELSPAVGVVTAMDTVTGHFYGIANNGRSYVISQDGGVTWDHVFDDAYTNHTSTADGSIEWAQFVTPGL</sequence>
<dbReference type="Proteomes" id="UP001283361">
    <property type="component" value="Unassembled WGS sequence"/>
</dbReference>
<reference evidence="2" key="1">
    <citation type="journal article" date="2023" name="G3 (Bethesda)">
        <title>A reference genome for the long-term kleptoplast-retaining sea slug Elysia crispata morphotype clarki.</title>
        <authorList>
            <person name="Eastman K.E."/>
            <person name="Pendleton A.L."/>
            <person name="Shaikh M.A."/>
            <person name="Suttiyut T."/>
            <person name="Ogas R."/>
            <person name="Tomko P."/>
            <person name="Gavelis G."/>
            <person name="Widhalm J.R."/>
            <person name="Wisecaver J.H."/>
        </authorList>
    </citation>
    <scope>NUCLEOTIDE SEQUENCE</scope>
    <source>
        <strain evidence="2">ECLA1</strain>
    </source>
</reference>
<dbReference type="EMBL" id="JAWDGP010006302">
    <property type="protein sequence ID" value="KAK3743540.1"/>
    <property type="molecule type" value="Genomic_DNA"/>
</dbReference>
<comment type="caution">
    <text evidence="2">The sequence shown here is derived from an EMBL/GenBank/DDBJ whole genome shotgun (WGS) entry which is preliminary data.</text>
</comment>
<feature type="signal peptide" evidence="1">
    <location>
        <begin position="1"/>
        <end position="24"/>
    </location>
</feature>
<name>A0AAE0YFA2_9GAST</name>
<dbReference type="AlphaFoldDB" id="A0AAE0YFA2"/>
<proteinExistence type="predicted"/>
<keyword evidence="1" id="KW-0732">Signal</keyword>
<organism evidence="2 3">
    <name type="scientific">Elysia crispata</name>
    <name type="common">lettuce slug</name>
    <dbReference type="NCBI Taxonomy" id="231223"/>
    <lineage>
        <taxon>Eukaryota</taxon>
        <taxon>Metazoa</taxon>
        <taxon>Spiralia</taxon>
        <taxon>Lophotrochozoa</taxon>
        <taxon>Mollusca</taxon>
        <taxon>Gastropoda</taxon>
        <taxon>Heterobranchia</taxon>
        <taxon>Euthyneura</taxon>
        <taxon>Panpulmonata</taxon>
        <taxon>Sacoglossa</taxon>
        <taxon>Placobranchoidea</taxon>
        <taxon>Plakobranchidae</taxon>
        <taxon>Elysia</taxon>
    </lineage>
</organism>
<evidence type="ECO:0000313" key="2">
    <source>
        <dbReference type="EMBL" id="KAK3743540.1"/>
    </source>
</evidence>
<keyword evidence="3" id="KW-1185">Reference proteome</keyword>
<feature type="chain" id="PRO_5042266635" evidence="1">
    <location>
        <begin position="25"/>
        <end position="666"/>
    </location>
</feature>
<accession>A0AAE0YFA2</accession>